<sequence length="1181" mass="132009">MSQLFYWPGKYYLYAIGNTSAVCLTRNLPPEEDADILLLGCGDPRHVLYTIYSQQEKSSRSLDFTCVDYEPAVLARNMLLFTLIADDVPVSTIWNIFYHMYLDTESHAVLIAQCKKLVERSHNMEAWRASPYSAYLRVSTEYTLMEIRRHWSLYISMPELPSKRQKAIRQAFEAIFKEQRRPSTAGAVSWSSARSAGPLLFEAGDTWSRQPDNHVRNFRNTGTTFFQSKDVSAAKFPNPTLAYSLVGEGCALHYATDPIMGFHLAAVFGNSEAAVAPVDVVQAARKQFSEWCAASRMAVADSATAPRIRFFLADAIAASRALRAYGSTRTLKLGVPVAQFCTQLIHLDGEEYTSGRAPTSFNVIETSNLIDYIGLLNVLISSASLLSRSPSSVLYTESLLFQGKDATKEFAALLHADIGTMALILDLCPTDYLSGFTTRSNTHELSMYYSETKKQRRDTVPSQYHQVTTWKSPSSCDSVLALRGGRPSLSPIFDTRQLGTLLFDMYHSLFRQEDARTFLAENKDNLARAVGMANILHYNRETFVFLLKLVRERLHIPASEWLQVMGRFQELEWEDTTMPMNTINRNDLYANLHRQNVYTVLAYSSPPQRIGRFADWDVVPPVVRVVLSVPREKIVAFERLGGGTPVVQCHVRGVRSMNAFSAIHLAYGRALAIGTKRSPRVRFEQDPQGRHGTFPLVVSFVMSAYLLSDIESPEGIKVSLSVRSTTGTNELVRKMGMELEIFGAKLMDEGHVHVLPEPQLSPAVLATPTGSSISSPNATTISNIGRQGAVVVELDEQNELVSSLSARVDITDADVVREFGSGAIPTISQTSPCAMRLTVADRVHDVIFPFPVIGSQQKLRLARKSRYIEVVVPTSGPFLKPDGMKLNPFPVVGDGKALVPWNIHRIVLSRLPVLALRGSQLDPWLNVHVGSMLSARERKMRKKQKADALLFVKDTLHFITVYSAGTQQESQVKVPVRVFALRDETTNNCDTIFFISDLRFDVSSHTVVCDGYVLPLTHNIMLKIASFFGLLVGSGTMVDVRVFEGEMEAWKQLIPAFVERCRTWEHTDNCEYLTRQEVPLTQEMESDPLCSCGRGKDVDGLLKVPEWRRYAPFVTRIALSPLFAVSYLETVGRDPSAHKCSVCRGKGKPKIMACSKCQKVRYCSAACQKKDWPRHKPTCKA</sequence>
<evidence type="ECO:0000313" key="7">
    <source>
        <dbReference type="Proteomes" id="UP000308197"/>
    </source>
</evidence>
<name>A0A5C3PDW1_9APHY</name>
<dbReference type="EMBL" id="ML211167">
    <property type="protein sequence ID" value="TFK87139.1"/>
    <property type="molecule type" value="Genomic_DNA"/>
</dbReference>
<evidence type="ECO:0000256" key="4">
    <source>
        <dbReference type="PROSITE-ProRule" id="PRU00134"/>
    </source>
</evidence>
<dbReference type="Proteomes" id="UP000308197">
    <property type="component" value="Unassembled WGS sequence"/>
</dbReference>
<keyword evidence="3" id="KW-0862">Zinc</keyword>
<dbReference type="GO" id="GO:0000981">
    <property type="term" value="F:DNA-binding transcription factor activity, RNA polymerase II-specific"/>
    <property type="evidence" value="ECO:0007669"/>
    <property type="project" value="TreeGrafter"/>
</dbReference>
<dbReference type="InterPro" id="IPR027974">
    <property type="entry name" value="DUF4470"/>
</dbReference>
<reference evidence="6 7" key="1">
    <citation type="journal article" date="2019" name="Nat. Ecol. Evol.">
        <title>Megaphylogeny resolves global patterns of mushroom evolution.</title>
        <authorList>
            <person name="Varga T."/>
            <person name="Krizsan K."/>
            <person name="Foldi C."/>
            <person name="Dima B."/>
            <person name="Sanchez-Garcia M."/>
            <person name="Sanchez-Ramirez S."/>
            <person name="Szollosi G.J."/>
            <person name="Szarkandi J.G."/>
            <person name="Papp V."/>
            <person name="Albert L."/>
            <person name="Andreopoulos W."/>
            <person name="Angelini C."/>
            <person name="Antonin V."/>
            <person name="Barry K.W."/>
            <person name="Bougher N.L."/>
            <person name="Buchanan P."/>
            <person name="Buyck B."/>
            <person name="Bense V."/>
            <person name="Catcheside P."/>
            <person name="Chovatia M."/>
            <person name="Cooper J."/>
            <person name="Damon W."/>
            <person name="Desjardin D."/>
            <person name="Finy P."/>
            <person name="Geml J."/>
            <person name="Haridas S."/>
            <person name="Hughes K."/>
            <person name="Justo A."/>
            <person name="Karasinski D."/>
            <person name="Kautmanova I."/>
            <person name="Kiss B."/>
            <person name="Kocsube S."/>
            <person name="Kotiranta H."/>
            <person name="LaButti K.M."/>
            <person name="Lechner B.E."/>
            <person name="Liimatainen K."/>
            <person name="Lipzen A."/>
            <person name="Lukacs Z."/>
            <person name="Mihaltcheva S."/>
            <person name="Morgado L.N."/>
            <person name="Niskanen T."/>
            <person name="Noordeloos M.E."/>
            <person name="Ohm R.A."/>
            <person name="Ortiz-Santana B."/>
            <person name="Ovrebo C."/>
            <person name="Racz N."/>
            <person name="Riley R."/>
            <person name="Savchenko A."/>
            <person name="Shiryaev A."/>
            <person name="Soop K."/>
            <person name="Spirin V."/>
            <person name="Szebenyi C."/>
            <person name="Tomsovsky M."/>
            <person name="Tulloss R.E."/>
            <person name="Uehling J."/>
            <person name="Grigoriev I.V."/>
            <person name="Vagvolgyi C."/>
            <person name="Papp T."/>
            <person name="Martin F.M."/>
            <person name="Miettinen O."/>
            <person name="Hibbett D.S."/>
            <person name="Nagy L.G."/>
        </authorList>
    </citation>
    <scope>NUCLEOTIDE SEQUENCE [LARGE SCALE GENOMIC DNA]</scope>
    <source>
        <strain evidence="6 7">HHB13444</strain>
    </source>
</reference>
<evidence type="ECO:0000313" key="6">
    <source>
        <dbReference type="EMBL" id="TFK87139.1"/>
    </source>
</evidence>
<gene>
    <name evidence="6" type="ORF">K466DRAFT_491419</name>
</gene>
<dbReference type="STRING" id="1314778.A0A5C3PDW1"/>
<evidence type="ECO:0000259" key="5">
    <source>
        <dbReference type="PROSITE" id="PS50865"/>
    </source>
</evidence>
<dbReference type="Pfam" id="PF14737">
    <property type="entry name" value="DUF4470"/>
    <property type="match status" value="1"/>
</dbReference>
<dbReference type="PANTHER" id="PTHR10237">
    <property type="entry name" value="DEFORMED EPIDERMAL AUTOREGULATORY FACTOR 1 HOMOLOG SUPPRESSIN"/>
    <property type="match status" value="1"/>
</dbReference>
<dbReference type="Gene3D" id="6.10.140.2220">
    <property type="match status" value="1"/>
</dbReference>
<evidence type="ECO:0000256" key="2">
    <source>
        <dbReference type="ARBA" id="ARBA00022771"/>
    </source>
</evidence>
<organism evidence="6 7">
    <name type="scientific">Polyporus arcularius HHB13444</name>
    <dbReference type="NCBI Taxonomy" id="1314778"/>
    <lineage>
        <taxon>Eukaryota</taxon>
        <taxon>Fungi</taxon>
        <taxon>Dikarya</taxon>
        <taxon>Basidiomycota</taxon>
        <taxon>Agaricomycotina</taxon>
        <taxon>Agaricomycetes</taxon>
        <taxon>Polyporales</taxon>
        <taxon>Polyporaceae</taxon>
        <taxon>Polyporus</taxon>
    </lineage>
</organism>
<dbReference type="SUPFAM" id="SSF144232">
    <property type="entry name" value="HIT/MYND zinc finger-like"/>
    <property type="match status" value="1"/>
</dbReference>
<dbReference type="GO" id="GO:0008270">
    <property type="term" value="F:zinc ion binding"/>
    <property type="evidence" value="ECO:0007669"/>
    <property type="project" value="UniProtKB-KW"/>
</dbReference>
<feature type="domain" description="MYND-type" evidence="5">
    <location>
        <begin position="1140"/>
        <end position="1179"/>
    </location>
</feature>
<keyword evidence="2 4" id="KW-0863">Zinc-finger</keyword>
<dbReference type="GO" id="GO:0005634">
    <property type="term" value="C:nucleus"/>
    <property type="evidence" value="ECO:0007669"/>
    <property type="project" value="TreeGrafter"/>
</dbReference>
<evidence type="ECO:0000256" key="1">
    <source>
        <dbReference type="ARBA" id="ARBA00022723"/>
    </source>
</evidence>
<accession>A0A5C3PDW1</accession>
<dbReference type="AlphaFoldDB" id="A0A5C3PDW1"/>
<dbReference type="InParanoid" id="A0A5C3PDW1"/>
<dbReference type="InterPro" id="IPR024119">
    <property type="entry name" value="TF_DEAF-1"/>
</dbReference>
<dbReference type="PROSITE" id="PS50865">
    <property type="entry name" value="ZF_MYND_2"/>
    <property type="match status" value="1"/>
</dbReference>
<evidence type="ECO:0000256" key="3">
    <source>
        <dbReference type="ARBA" id="ARBA00022833"/>
    </source>
</evidence>
<keyword evidence="7" id="KW-1185">Reference proteome</keyword>
<protein>
    <recommendedName>
        <fullName evidence="5">MYND-type domain-containing protein</fullName>
    </recommendedName>
</protein>
<proteinExistence type="predicted"/>
<dbReference type="InterPro" id="IPR002893">
    <property type="entry name" value="Znf_MYND"/>
</dbReference>
<keyword evidence="1" id="KW-0479">Metal-binding</keyword>
<dbReference type="PANTHER" id="PTHR10237:SF14">
    <property type="entry name" value="MYND-TYPE DOMAIN-CONTAINING PROTEIN"/>
    <property type="match status" value="1"/>
</dbReference>
<dbReference type="Pfam" id="PF01753">
    <property type="entry name" value="zf-MYND"/>
    <property type="match status" value="1"/>
</dbReference>